<proteinExistence type="predicted"/>
<evidence type="ECO:0000313" key="1">
    <source>
        <dbReference type="EMBL" id="KKL55252.1"/>
    </source>
</evidence>
<dbReference type="AlphaFoldDB" id="A0A0F9FVW8"/>
<dbReference type="EMBL" id="LAZR01030906">
    <property type="protein sequence ID" value="KKL55252.1"/>
    <property type="molecule type" value="Genomic_DNA"/>
</dbReference>
<feature type="non-terminal residue" evidence="1">
    <location>
        <position position="1"/>
    </location>
</feature>
<organism evidence="1">
    <name type="scientific">marine sediment metagenome</name>
    <dbReference type="NCBI Taxonomy" id="412755"/>
    <lineage>
        <taxon>unclassified sequences</taxon>
        <taxon>metagenomes</taxon>
        <taxon>ecological metagenomes</taxon>
    </lineage>
</organism>
<dbReference type="SUPFAM" id="SSF46626">
    <property type="entry name" value="Cytochrome c"/>
    <property type="match status" value="1"/>
</dbReference>
<evidence type="ECO:0008006" key="2">
    <source>
        <dbReference type="Google" id="ProtNLM"/>
    </source>
</evidence>
<dbReference type="InterPro" id="IPR036909">
    <property type="entry name" value="Cyt_c-like_dom_sf"/>
</dbReference>
<name>A0A0F9FVW8_9ZZZZ</name>
<dbReference type="Gene3D" id="1.10.760.10">
    <property type="entry name" value="Cytochrome c-like domain"/>
    <property type="match status" value="1"/>
</dbReference>
<sequence length="50" mass="5268">KVVQGFDAVMPAFPTLTAEDIQDIIAYMQTLSEAAAAATPTPVETSEETP</sequence>
<comment type="caution">
    <text evidence="1">The sequence shown here is derived from an EMBL/GenBank/DDBJ whole genome shotgun (WGS) entry which is preliminary data.</text>
</comment>
<dbReference type="GO" id="GO:0020037">
    <property type="term" value="F:heme binding"/>
    <property type="evidence" value="ECO:0007669"/>
    <property type="project" value="InterPro"/>
</dbReference>
<protein>
    <recommendedName>
        <fullName evidence="2">Cytochrome c domain-containing protein</fullName>
    </recommendedName>
</protein>
<accession>A0A0F9FVW8</accession>
<gene>
    <name evidence="1" type="ORF">LCGC14_2257290</name>
</gene>
<dbReference type="GO" id="GO:0009055">
    <property type="term" value="F:electron transfer activity"/>
    <property type="evidence" value="ECO:0007669"/>
    <property type="project" value="InterPro"/>
</dbReference>
<reference evidence="1" key="1">
    <citation type="journal article" date="2015" name="Nature">
        <title>Complex archaea that bridge the gap between prokaryotes and eukaryotes.</title>
        <authorList>
            <person name="Spang A."/>
            <person name="Saw J.H."/>
            <person name="Jorgensen S.L."/>
            <person name="Zaremba-Niedzwiedzka K."/>
            <person name="Martijn J."/>
            <person name="Lind A.E."/>
            <person name="van Eijk R."/>
            <person name="Schleper C."/>
            <person name="Guy L."/>
            <person name="Ettema T.J."/>
        </authorList>
    </citation>
    <scope>NUCLEOTIDE SEQUENCE</scope>
</reference>